<evidence type="ECO:0000256" key="34">
    <source>
        <dbReference type="RuleBase" id="RU361177"/>
    </source>
</evidence>
<keyword evidence="13 35" id="KW-1133">Transmembrane helix</keyword>
<comment type="catalytic activity">
    <reaction evidence="29">
        <text>(2E)-geranial + NADPH + O2 + H(+) = (1E)-2,6-dimethylhepta-1,5-dien-1-yl formate + NADP(+) + H2O</text>
        <dbReference type="Rhea" id="RHEA:54860"/>
        <dbReference type="ChEBI" id="CHEBI:15377"/>
        <dbReference type="ChEBI" id="CHEBI:15378"/>
        <dbReference type="ChEBI" id="CHEBI:15379"/>
        <dbReference type="ChEBI" id="CHEBI:16980"/>
        <dbReference type="ChEBI" id="CHEBI:57783"/>
        <dbReference type="ChEBI" id="CHEBI:58349"/>
        <dbReference type="ChEBI" id="CHEBI:138375"/>
    </reaction>
    <physiologicalReaction direction="left-to-right" evidence="29">
        <dbReference type="Rhea" id="RHEA:54861"/>
    </physiologicalReaction>
</comment>
<evidence type="ECO:0000256" key="13">
    <source>
        <dbReference type="ARBA" id="ARBA00022989"/>
    </source>
</evidence>
<comment type="function">
    <text evidence="18">Acts as a Baeyer-Villiger monooxygenase on a broad range of substrates. Catalyzes the insertion of an oxygen atom into a carbon-carbon bond adjacent to a carbonyl, which converts ketones to esters. Active on diverse carbonyl compounds, whereas soft nucleophiles are mostly non- or poorly reactive. In contrast with other forms of FMO it is non- or poorly active on 'classical' substrates such as drugs, pesticides, and dietary components containing soft nucleophilic heteroatoms. Able to oxidize drug molecules bearing a carbonyl group on an aliphatic chain, such as nabumetone and pentoxifylline. Also, in the absence of substrates, shows slow but yet significant NADPH oxidase activity. Acts as a positive modulator of cholesterol biosynthesis as well as glucose homeostasis, promoting metabolic aging via pleiotropic effects.</text>
</comment>
<dbReference type="Proteomes" id="UP000095284">
    <property type="component" value="Unplaced"/>
</dbReference>
<evidence type="ECO:0000256" key="33">
    <source>
        <dbReference type="PIRNR" id="PIRNR000332"/>
    </source>
</evidence>
<evidence type="ECO:0000256" key="32">
    <source>
        <dbReference type="ARBA" id="ARBA00049475"/>
    </source>
</evidence>
<dbReference type="InterPro" id="IPR000960">
    <property type="entry name" value="Flavin_mOase"/>
</dbReference>
<comment type="catalytic activity">
    <reaction evidence="20">
        <text>hypotaurine + NADH + O2 + H(+) = taurine + NAD(+) + H2O</text>
        <dbReference type="Rhea" id="RHEA:74111"/>
        <dbReference type="ChEBI" id="CHEBI:15377"/>
        <dbReference type="ChEBI" id="CHEBI:15378"/>
        <dbReference type="ChEBI" id="CHEBI:15379"/>
        <dbReference type="ChEBI" id="CHEBI:57540"/>
        <dbReference type="ChEBI" id="CHEBI:57853"/>
        <dbReference type="ChEBI" id="CHEBI:57945"/>
        <dbReference type="ChEBI" id="CHEBI:507393"/>
        <dbReference type="EC" id="1.14.13.8"/>
    </reaction>
    <physiologicalReaction direction="left-to-right" evidence="20">
        <dbReference type="Rhea" id="RHEA:74112"/>
    </physiologicalReaction>
</comment>
<comment type="cofactor">
    <cofactor evidence="1 33 34">
        <name>FAD</name>
        <dbReference type="ChEBI" id="CHEBI:57692"/>
    </cofactor>
</comment>
<dbReference type="PRINTS" id="PR01125">
    <property type="entry name" value="FMOXYGENASE5"/>
</dbReference>
<dbReference type="FunFam" id="3.50.50.60:FF:000159">
    <property type="entry name" value="Dimethylaniline monooxygenase [N-oxide-forming]"/>
    <property type="match status" value="1"/>
</dbReference>
<reference evidence="40" key="1">
    <citation type="submission" date="2016-11" db="UniProtKB">
        <authorList>
            <consortium name="WormBaseParasite"/>
        </authorList>
    </citation>
    <scope>IDENTIFICATION</scope>
</reference>
<comment type="catalytic activity">
    <reaction evidence="23">
        <text>sulcatone + NADPH + O2 + H(+) = 4-methylpent-3-en-1-yl acetate + NADP(+) + H2O</text>
        <dbReference type="Rhea" id="RHEA:54864"/>
        <dbReference type="ChEBI" id="CHEBI:15377"/>
        <dbReference type="ChEBI" id="CHEBI:15378"/>
        <dbReference type="ChEBI" id="CHEBI:15379"/>
        <dbReference type="ChEBI" id="CHEBI:16310"/>
        <dbReference type="ChEBI" id="CHEBI:57783"/>
        <dbReference type="ChEBI" id="CHEBI:58349"/>
        <dbReference type="ChEBI" id="CHEBI:138373"/>
    </reaction>
    <physiologicalReaction direction="left-to-right" evidence="23">
        <dbReference type="Rhea" id="RHEA:54865"/>
    </physiologicalReaction>
</comment>
<dbReference type="EC" id="1.-.-.-" evidence="34"/>
<evidence type="ECO:0000313" key="36">
    <source>
        <dbReference type="EMBL" id="CAD5231480.1"/>
    </source>
</evidence>
<evidence type="ECO:0000256" key="31">
    <source>
        <dbReference type="ARBA" id="ARBA00049443"/>
    </source>
</evidence>
<evidence type="ECO:0000256" key="6">
    <source>
        <dbReference type="ARBA" id="ARBA00022553"/>
    </source>
</evidence>
<comment type="catalytic activity">
    <reaction evidence="22">
        <text>heptan-2-one + NADPH + O2 + H(+) = pentyl acetate + NADP(+) + H2O</text>
        <dbReference type="Rhea" id="RHEA:54836"/>
        <dbReference type="ChEBI" id="CHEBI:5672"/>
        <dbReference type="ChEBI" id="CHEBI:15377"/>
        <dbReference type="ChEBI" id="CHEBI:15378"/>
        <dbReference type="ChEBI" id="CHEBI:15379"/>
        <dbReference type="ChEBI" id="CHEBI:57783"/>
        <dbReference type="ChEBI" id="CHEBI:58349"/>
        <dbReference type="ChEBI" id="CHEBI:87362"/>
    </reaction>
    <physiologicalReaction direction="left-to-right" evidence="22">
        <dbReference type="Rhea" id="RHEA:54837"/>
    </physiologicalReaction>
</comment>
<sequence>MVIRVCVIGAGVSGLPSIKACVEEGLDVVCYERTSDIGGLWNYRPDLPSDGGTVMKSTVVNTSKEMMSYSDFPPPEDYPNFMHHSLVMDYYRDYAAKFDLLKYIKFNTDVKQVYRNTSGKNWTVELANGGKELFDRLMLCTGHHSIPQYPQFKDLNKFKGRIIHAKEYRDFKGFEDKNVFLVGIGNSALDIAVELAKVAKKVTISTRRGSWIFNRVGQAGMPYDVVFQSRLYYWLMNILPWSVANDFMEHRLQQRMDHDLYGLRPAHRFFQQHPTVNDSLANMLCSGMITVTEDVESFEANGVIVKNGKRFDADIIILCTGYTFGFPYLTPKNMIPVNDHEVDLYKFVFPPNAADLAVIGLIQPIGSLAPISEIQARWVARVYAGKCSLPSTFTRKADIEHKKRLMQRRYFKSNKHTLQVDFVPYMDEIAELVGCKPDLQKIFLTDFRFFLRLFLGGNLPYIYRLVGPNSWPEAREAIWTAPLRVKKPLKNRQCKTRRHKRRGALDEYFRYISLKWIAFYSVLILCAGFWTFCSGSFAISPINYFAQVFIFIFIFSFMLLWFDLQYDMSTIF</sequence>
<dbReference type="SUPFAM" id="SSF51905">
    <property type="entry name" value="FAD/NAD(P)-binding domain"/>
    <property type="match status" value="2"/>
</dbReference>
<dbReference type="SMR" id="A0A1I7RT14"/>
<dbReference type="eggNOG" id="KOG1399">
    <property type="taxonomic scope" value="Eukaryota"/>
</dbReference>
<dbReference type="Gene3D" id="3.50.50.60">
    <property type="entry name" value="FAD/NAD(P)-binding domain"/>
    <property type="match status" value="1"/>
</dbReference>
<dbReference type="EMBL" id="CAJFCV020000005">
    <property type="protein sequence ID" value="CAG9122682.1"/>
    <property type="molecule type" value="Genomic_DNA"/>
</dbReference>
<keyword evidence="12 33" id="KW-0521">NADP</keyword>
<evidence type="ECO:0000256" key="7">
    <source>
        <dbReference type="ARBA" id="ARBA00022630"/>
    </source>
</evidence>
<keyword evidence="5" id="KW-0488">Methylation</keyword>
<dbReference type="InterPro" id="IPR050346">
    <property type="entry name" value="FMO-like"/>
</dbReference>
<dbReference type="Proteomes" id="UP000659654">
    <property type="component" value="Unassembled WGS sequence"/>
</dbReference>
<name>A0A1I7RT14_BURXY</name>
<dbReference type="Proteomes" id="UP000582659">
    <property type="component" value="Unassembled WGS sequence"/>
</dbReference>
<keyword evidence="10 33" id="KW-0274">FAD</keyword>
<keyword evidence="7 33" id="KW-0285">Flavoprotein</keyword>
<comment type="catalytic activity">
    <reaction evidence="32">
        <text>octan-3-one + NADPH + O2 + H(+) = pentyl propanoate + NADP(+) + H2O</text>
        <dbReference type="Rhea" id="RHEA:54840"/>
        <dbReference type="ChEBI" id="CHEBI:15377"/>
        <dbReference type="ChEBI" id="CHEBI:15378"/>
        <dbReference type="ChEBI" id="CHEBI:15379"/>
        <dbReference type="ChEBI" id="CHEBI:57783"/>
        <dbReference type="ChEBI" id="CHEBI:58349"/>
        <dbReference type="ChEBI" id="CHEBI:80946"/>
        <dbReference type="ChEBI" id="CHEBI:87373"/>
    </reaction>
    <physiologicalReaction direction="left-to-right" evidence="32">
        <dbReference type="Rhea" id="RHEA:54841"/>
    </physiologicalReaction>
</comment>
<evidence type="ECO:0000256" key="19">
    <source>
        <dbReference type="ARBA" id="ARBA00045957"/>
    </source>
</evidence>
<keyword evidence="11" id="KW-0492">Microsome</keyword>
<feature type="transmembrane region" description="Helical" evidence="35">
    <location>
        <begin position="544"/>
        <end position="562"/>
    </location>
</feature>
<evidence type="ECO:0000256" key="25">
    <source>
        <dbReference type="ARBA" id="ARBA00047977"/>
    </source>
</evidence>
<comment type="similarity">
    <text evidence="4 33 34">Belongs to the FMO family.</text>
</comment>
<evidence type="ECO:0000256" key="20">
    <source>
        <dbReference type="ARBA" id="ARBA00047338"/>
    </source>
</evidence>
<evidence type="ECO:0000256" key="26">
    <source>
        <dbReference type="ARBA" id="ARBA00048041"/>
    </source>
</evidence>
<keyword evidence="15 33" id="KW-0503">Monooxygenase</keyword>
<evidence type="ECO:0000256" key="10">
    <source>
        <dbReference type="ARBA" id="ARBA00022827"/>
    </source>
</evidence>
<evidence type="ECO:0000256" key="18">
    <source>
        <dbReference type="ARBA" id="ARBA00045722"/>
    </source>
</evidence>
<organism evidence="38 40">
    <name type="scientific">Bursaphelenchus xylophilus</name>
    <name type="common">Pinewood nematode worm</name>
    <name type="synonym">Aphelenchoides xylophilus</name>
    <dbReference type="NCBI Taxonomy" id="6326"/>
    <lineage>
        <taxon>Eukaryota</taxon>
        <taxon>Metazoa</taxon>
        <taxon>Ecdysozoa</taxon>
        <taxon>Nematoda</taxon>
        <taxon>Chromadorea</taxon>
        <taxon>Rhabditida</taxon>
        <taxon>Tylenchina</taxon>
        <taxon>Tylenchomorpha</taxon>
        <taxon>Aphelenchoidea</taxon>
        <taxon>Aphelenchoididae</taxon>
        <taxon>Bursaphelenchus</taxon>
    </lineage>
</organism>
<evidence type="ECO:0000313" key="39">
    <source>
        <dbReference type="Proteomes" id="UP000659654"/>
    </source>
</evidence>
<accession>A0A1I7RT14</accession>
<comment type="catalytic activity">
    <reaction evidence="21">
        <text>hexan-3-one + NADPH + O2 + H(+) = propyl propanoate + NADP(+) + H2O</text>
        <dbReference type="Rhea" id="RHEA:54848"/>
        <dbReference type="ChEBI" id="CHEBI:15377"/>
        <dbReference type="ChEBI" id="CHEBI:15378"/>
        <dbReference type="ChEBI" id="CHEBI:15379"/>
        <dbReference type="ChEBI" id="CHEBI:57783"/>
        <dbReference type="ChEBI" id="CHEBI:58349"/>
        <dbReference type="ChEBI" id="CHEBI:89828"/>
        <dbReference type="ChEBI" id="CHEBI:89891"/>
    </reaction>
    <physiologicalReaction direction="left-to-right" evidence="21">
        <dbReference type="Rhea" id="RHEA:54849"/>
    </physiologicalReaction>
</comment>
<evidence type="ECO:0000256" key="29">
    <source>
        <dbReference type="ARBA" id="ARBA00048989"/>
    </source>
</evidence>
<keyword evidence="17 33" id="KW-0472">Membrane</keyword>
<evidence type="ECO:0000256" key="15">
    <source>
        <dbReference type="ARBA" id="ARBA00023033"/>
    </source>
</evidence>
<dbReference type="GO" id="GO:0050661">
    <property type="term" value="F:NADP binding"/>
    <property type="evidence" value="ECO:0007669"/>
    <property type="project" value="InterPro"/>
</dbReference>
<evidence type="ECO:0000313" key="37">
    <source>
        <dbReference type="EMBL" id="CAG9122682.1"/>
    </source>
</evidence>
<evidence type="ECO:0000256" key="9">
    <source>
        <dbReference type="ARBA" id="ARBA00022824"/>
    </source>
</evidence>
<evidence type="ECO:0000313" key="38">
    <source>
        <dbReference type="Proteomes" id="UP000095284"/>
    </source>
</evidence>
<evidence type="ECO:0000256" key="23">
    <source>
        <dbReference type="ARBA" id="ARBA00047855"/>
    </source>
</evidence>
<comment type="catalytic activity">
    <reaction evidence="30">
        <text>heptan-4-one + NADPH + O2 + H(+) = propyl butanoate + NADP(+) + H2O</text>
        <dbReference type="Rhea" id="RHEA:54852"/>
        <dbReference type="ChEBI" id="CHEBI:15377"/>
        <dbReference type="ChEBI" id="CHEBI:15378"/>
        <dbReference type="ChEBI" id="CHEBI:15379"/>
        <dbReference type="ChEBI" id="CHEBI:57783"/>
        <dbReference type="ChEBI" id="CHEBI:58349"/>
        <dbReference type="ChEBI" id="CHEBI:89484"/>
        <dbReference type="ChEBI" id="CHEBI:89719"/>
    </reaction>
    <physiologicalReaction direction="left-to-right" evidence="30">
        <dbReference type="Rhea" id="RHEA:54853"/>
    </physiologicalReaction>
</comment>
<dbReference type="Pfam" id="PF00743">
    <property type="entry name" value="FMO-like"/>
    <property type="match status" value="1"/>
</dbReference>
<comment type="catalytic activity">
    <reaction evidence="24">
        <text>NADPH + O2 + H(+) = H2O2 + NADP(+)</text>
        <dbReference type="Rhea" id="RHEA:11260"/>
        <dbReference type="ChEBI" id="CHEBI:15378"/>
        <dbReference type="ChEBI" id="CHEBI:15379"/>
        <dbReference type="ChEBI" id="CHEBI:16240"/>
        <dbReference type="ChEBI" id="CHEBI:57783"/>
        <dbReference type="ChEBI" id="CHEBI:58349"/>
        <dbReference type="EC" id="1.6.3.1"/>
    </reaction>
    <physiologicalReaction direction="left-to-right" evidence="24">
        <dbReference type="Rhea" id="RHEA:11261"/>
    </physiologicalReaction>
</comment>
<keyword evidence="8 35" id="KW-0812">Transmembrane</keyword>
<dbReference type="InterPro" id="IPR036188">
    <property type="entry name" value="FAD/NAD-bd_sf"/>
</dbReference>
<evidence type="ECO:0000256" key="14">
    <source>
        <dbReference type="ARBA" id="ARBA00023002"/>
    </source>
</evidence>
<evidence type="ECO:0000256" key="4">
    <source>
        <dbReference type="ARBA" id="ARBA00009183"/>
    </source>
</evidence>
<keyword evidence="9 33" id="KW-0256">Endoplasmic reticulum</keyword>
<dbReference type="InterPro" id="IPR020946">
    <property type="entry name" value="Flavin_mOase-like"/>
</dbReference>
<dbReference type="PRINTS" id="PR00370">
    <property type="entry name" value="FMOXYGENASE"/>
</dbReference>
<dbReference type="OrthoDB" id="66881at2759"/>
<evidence type="ECO:0000256" key="27">
    <source>
        <dbReference type="ARBA" id="ARBA00048088"/>
    </source>
</evidence>
<gene>
    <name evidence="36" type="ORF">BXYJ_LOCUS11576</name>
</gene>
<dbReference type="GO" id="GO:0006629">
    <property type="term" value="P:lipid metabolic process"/>
    <property type="evidence" value="ECO:0007669"/>
    <property type="project" value="UniProtKB-KW"/>
</dbReference>
<comment type="catalytic activity">
    <reaction evidence="27">
        <text>trimethylamine + NADPH + O2 = trimethylamine N-oxide + NADP(+) + H2O</text>
        <dbReference type="Rhea" id="RHEA:31979"/>
        <dbReference type="ChEBI" id="CHEBI:15377"/>
        <dbReference type="ChEBI" id="CHEBI:15379"/>
        <dbReference type="ChEBI" id="CHEBI:15724"/>
        <dbReference type="ChEBI" id="CHEBI:57783"/>
        <dbReference type="ChEBI" id="CHEBI:58349"/>
        <dbReference type="ChEBI" id="CHEBI:58389"/>
        <dbReference type="EC" id="1.14.13.148"/>
    </reaction>
    <physiologicalReaction direction="left-to-right" evidence="27">
        <dbReference type="Rhea" id="RHEA:31980"/>
    </physiologicalReaction>
</comment>
<evidence type="ECO:0000256" key="3">
    <source>
        <dbReference type="ARBA" id="ARBA00004524"/>
    </source>
</evidence>
<comment type="catalytic activity">
    <reaction evidence="28">
        <text>octan-3-one + NADPH + O2 + H(+) = ethyl hexanoate + NADP(+) + H2O</text>
        <dbReference type="Rhea" id="RHEA:54856"/>
        <dbReference type="ChEBI" id="CHEBI:15377"/>
        <dbReference type="ChEBI" id="CHEBI:15378"/>
        <dbReference type="ChEBI" id="CHEBI:15379"/>
        <dbReference type="ChEBI" id="CHEBI:57783"/>
        <dbReference type="ChEBI" id="CHEBI:58349"/>
        <dbReference type="ChEBI" id="CHEBI:80946"/>
        <dbReference type="ChEBI" id="CHEBI:86055"/>
    </reaction>
    <physiologicalReaction direction="left-to-right" evidence="28">
        <dbReference type="Rhea" id="RHEA:54857"/>
    </physiologicalReaction>
</comment>
<dbReference type="GO" id="GO:0050660">
    <property type="term" value="F:flavin adenine dinucleotide binding"/>
    <property type="evidence" value="ECO:0007669"/>
    <property type="project" value="InterPro"/>
</dbReference>
<evidence type="ECO:0000256" key="1">
    <source>
        <dbReference type="ARBA" id="ARBA00001974"/>
    </source>
</evidence>
<evidence type="ECO:0000256" key="22">
    <source>
        <dbReference type="ARBA" id="ARBA00047574"/>
    </source>
</evidence>
<dbReference type="GO" id="GO:0005789">
    <property type="term" value="C:endoplasmic reticulum membrane"/>
    <property type="evidence" value="ECO:0007669"/>
    <property type="project" value="UniProtKB-SubCell"/>
</dbReference>
<reference evidence="37" key="2">
    <citation type="submission" date="2020-08" db="EMBL/GenBank/DDBJ databases">
        <authorList>
            <person name="Kikuchi T."/>
        </authorList>
    </citation>
    <scope>NUCLEOTIDE SEQUENCE</scope>
    <source>
        <strain evidence="36">Ka4C1</strain>
    </source>
</reference>
<comment type="catalytic activity">
    <reaction evidence="26">
        <text>hypotaurine + NADPH + O2 + H(+) = taurine + NADP(+) + H2O</text>
        <dbReference type="Rhea" id="RHEA:69819"/>
        <dbReference type="ChEBI" id="CHEBI:15377"/>
        <dbReference type="ChEBI" id="CHEBI:15378"/>
        <dbReference type="ChEBI" id="CHEBI:15379"/>
        <dbReference type="ChEBI" id="CHEBI:57783"/>
        <dbReference type="ChEBI" id="CHEBI:57853"/>
        <dbReference type="ChEBI" id="CHEBI:58349"/>
        <dbReference type="ChEBI" id="CHEBI:507393"/>
        <dbReference type="EC" id="1.14.13.8"/>
    </reaction>
    <physiologicalReaction direction="left-to-right" evidence="26">
        <dbReference type="Rhea" id="RHEA:69820"/>
    </physiologicalReaction>
</comment>
<evidence type="ECO:0000256" key="11">
    <source>
        <dbReference type="ARBA" id="ARBA00022848"/>
    </source>
</evidence>
<proteinExistence type="inferred from homology"/>
<dbReference type="EMBL" id="CAJFDI010000005">
    <property type="protein sequence ID" value="CAD5231480.1"/>
    <property type="molecule type" value="Genomic_DNA"/>
</dbReference>
<comment type="catalytic activity">
    <reaction evidence="31">
        <text>N,N-dimethylaniline + NADPH + O2 + H(+) = N,N-dimethylaniline N-oxide + NADP(+) + H2O</text>
        <dbReference type="Rhea" id="RHEA:24468"/>
        <dbReference type="ChEBI" id="CHEBI:15377"/>
        <dbReference type="ChEBI" id="CHEBI:15378"/>
        <dbReference type="ChEBI" id="CHEBI:15379"/>
        <dbReference type="ChEBI" id="CHEBI:16269"/>
        <dbReference type="ChEBI" id="CHEBI:17735"/>
        <dbReference type="ChEBI" id="CHEBI:57783"/>
        <dbReference type="ChEBI" id="CHEBI:58349"/>
        <dbReference type="EC" id="1.14.13.8"/>
    </reaction>
    <physiologicalReaction direction="left-to-right" evidence="31">
        <dbReference type="Rhea" id="RHEA:24469"/>
    </physiologicalReaction>
</comment>
<dbReference type="GO" id="GO:0034899">
    <property type="term" value="F:trimethylamine monooxygenase activity"/>
    <property type="evidence" value="ECO:0007669"/>
    <property type="project" value="UniProtKB-EC"/>
</dbReference>
<evidence type="ECO:0000256" key="2">
    <source>
        <dbReference type="ARBA" id="ARBA00004389"/>
    </source>
</evidence>
<feature type="transmembrane region" description="Helical" evidence="35">
    <location>
        <begin position="508"/>
        <end position="532"/>
    </location>
</feature>
<dbReference type="GO" id="GO:0016174">
    <property type="term" value="F:NAD(P)H oxidase H2O2-forming activity"/>
    <property type="evidence" value="ECO:0007669"/>
    <property type="project" value="UniProtKB-EC"/>
</dbReference>
<evidence type="ECO:0000256" key="21">
    <source>
        <dbReference type="ARBA" id="ARBA00047426"/>
    </source>
</evidence>
<evidence type="ECO:0000256" key="5">
    <source>
        <dbReference type="ARBA" id="ARBA00022481"/>
    </source>
</evidence>
<comment type="catalytic activity">
    <reaction evidence="25">
        <text>hexan-3-one + NADPH + O2 + H(+) = ethyl butanoate + NADP(+) + H2O</text>
        <dbReference type="Rhea" id="RHEA:54844"/>
        <dbReference type="ChEBI" id="CHEBI:15377"/>
        <dbReference type="ChEBI" id="CHEBI:15378"/>
        <dbReference type="ChEBI" id="CHEBI:15379"/>
        <dbReference type="ChEBI" id="CHEBI:57783"/>
        <dbReference type="ChEBI" id="CHEBI:58349"/>
        <dbReference type="ChEBI" id="CHEBI:88764"/>
        <dbReference type="ChEBI" id="CHEBI:89891"/>
    </reaction>
    <physiologicalReaction direction="left-to-right" evidence="25">
        <dbReference type="Rhea" id="RHEA:54845"/>
    </physiologicalReaction>
</comment>
<evidence type="ECO:0000256" key="12">
    <source>
        <dbReference type="ARBA" id="ARBA00022857"/>
    </source>
</evidence>
<dbReference type="InterPro" id="IPR002257">
    <property type="entry name" value="Flavin_mOase_5"/>
</dbReference>
<evidence type="ECO:0000256" key="24">
    <source>
        <dbReference type="ARBA" id="ARBA00047864"/>
    </source>
</evidence>
<dbReference type="PANTHER" id="PTHR23023">
    <property type="entry name" value="DIMETHYLANILINE MONOOXYGENASE"/>
    <property type="match status" value="1"/>
</dbReference>
<keyword evidence="16" id="KW-0443">Lipid metabolism</keyword>
<dbReference type="AlphaFoldDB" id="A0A1I7RT14"/>
<keyword evidence="6" id="KW-0597">Phosphoprotein</keyword>
<dbReference type="PIRSF" id="PIRSF000332">
    <property type="entry name" value="FMO"/>
    <property type="match status" value="1"/>
</dbReference>
<dbReference type="GO" id="GO:0004499">
    <property type="term" value="F:N,N-dimethylaniline monooxygenase activity"/>
    <property type="evidence" value="ECO:0007669"/>
    <property type="project" value="UniProtKB-UniRule"/>
</dbReference>
<keyword evidence="14 33" id="KW-0560">Oxidoreductase</keyword>
<evidence type="ECO:0000256" key="35">
    <source>
        <dbReference type="SAM" id="Phobius"/>
    </source>
</evidence>
<evidence type="ECO:0000256" key="8">
    <source>
        <dbReference type="ARBA" id="ARBA00022692"/>
    </source>
</evidence>
<evidence type="ECO:0000256" key="17">
    <source>
        <dbReference type="ARBA" id="ARBA00023136"/>
    </source>
</evidence>
<comment type="function">
    <text evidence="19">Broad spectrum monooxygenase that catalyzes the oxygenation of a wide variety of nitrogen- and sulfur-containing compounds including xenobiotics. Catalyzes the S-oxygenation of hypotaurine to produce taurine, an organic osmolyte involved in cell volume regulation as well as a variety of cytoprotective and developmental processes. In vitro, catalyzes the N-oxygenation of trimethylamine (TMA) to produce trimethylamine N-oxide (TMAO) and could therefore participate to the detoxification of this compound that is generated by the action of gut microbiota from dietary precursors such as choline, choline containing compounds, betaine or L-carnitine.</text>
</comment>
<evidence type="ECO:0000256" key="28">
    <source>
        <dbReference type="ARBA" id="ARBA00048459"/>
    </source>
</evidence>
<evidence type="ECO:0000256" key="16">
    <source>
        <dbReference type="ARBA" id="ARBA00023098"/>
    </source>
</evidence>
<evidence type="ECO:0000313" key="40">
    <source>
        <dbReference type="WBParaSite" id="BXY_0386800.1"/>
    </source>
</evidence>
<dbReference type="WBParaSite" id="BXY_0386800.1">
    <property type="protein sequence ID" value="BXY_0386800.1"/>
    <property type="gene ID" value="BXY_0386800"/>
</dbReference>
<protein>
    <recommendedName>
        <fullName evidence="34">Flavin-containing monooxygenase</fullName>
        <ecNumber evidence="34">1.-.-.-</ecNumber>
    </recommendedName>
</protein>
<keyword evidence="39" id="KW-1185">Reference proteome</keyword>
<evidence type="ECO:0000256" key="30">
    <source>
        <dbReference type="ARBA" id="ARBA00048990"/>
    </source>
</evidence>
<comment type="subcellular location">
    <subcellularLocation>
        <location evidence="2">Endoplasmic reticulum membrane</location>
        <topology evidence="2">Single-pass membrane protein</topology>
    </subcellularLocation>
    <subcellularLocation>
        <location evidence="3">Microsome membrane</location>
    </subcellularLocation>
</comment>